<protein>
    <recommendedName>
        <fullName evidence="1">thiosulfate sulfurtransferase</fullName>
        <ecNumber evidence="1">2.8.1.1</ecNumber>
    </recommendedName>
</protein>
<dbReference type="Proteomes" id="UP001589867">
    <property type="component" value="Unassembled WGS sequence"/>
</dbReference>
<dbReference type="PANTHER" id="PTHR43855">
    <property type="entry name" value="THIOSULFATE SULFURTRANSFERASE"/>
    <property type="match status" value="1"/>
</dbReference>
<reference evidence="5 6" key="1">
    <citation type="submission" date="2024-09" db="EMBL/GenBank/DDBJ databases">
        <authorList>
            <person name="Sun Q."/>
            <person name="Mori K."/>
        </authorList>
    </citation>
    <scope>NUCLEOTIDE SEQUENCE [LARGE SCALE GENOMIC DNA]</scope>
    <source>
        <strain evidence="5 6">TBRC 3947</strain>
    </source>
</reference>
<feature type="domain" description="Rhodanese" evidence="4">
    <location>
        <begin position="37"/>
        <end position="135"/>
    </location>
</feature>
<dbReference type="PROSITE" id="PS50206">
    <property type="entry name" value="RHODANESE_3"/>
    <property type="match status" value="2"/>
</dbReference>
<evidence type="ECO:0000256" key="2">
    <source>
        <dbReference type="ARBA" id="ARBA00022737"/>
    </source>
</evidence>
<organism evidence="5 6">
    <name type="scientific">Phytohabitans kaempferiae</name>
    <dbReference type="NCBI Taxonomy" id="1620943"/>
    <lineage>
        <taxon>Bacteria</taxon>
        <taxon>Bacillati</taxon>
        <taxon>Actinomycetota</taxon>
        <taxon>Actinomycetes</taxon>
        <taxon>Micromonosporales</taxon>
        <taxon>Micromonosporaceae</taxon>
    </lineage>
</organism>
<dbReference type="Gene3D" id="3.40.250.10">
    <property type="entry name" value="Rhodanese-like domain"/>
    <property type="match status" value="2"/>
</dbReference>
<dbReference type="PANTHER" id="PTHR43855:SF1">
    <property type="entry name" value="THIOSULFATE SULFURTRANSFERASE"/>
    <property type="match status" value="1"/>
</dbReference>
<keyword evidence="2" id="KW-0677">Repeat</keyword>
<evidence type="ECO:0000256" key="1">
    <source>
        <dbReference type="ARBA" id="ARBA00012245"/>
    </source>
</evidence>
<dbReference type="SMART" id="SM00450">
    <property type="entry name" value="RHOD"/>
    <property type="match status" value="2"/>
</dbReference>
<gene>
    <name evidence="5" type="ORF">ACFFIA_28135</name>
</gene>
<dbReference type="EMBL" id="JBHLUH010000060">
    <property type="protein sequence ID" value="MFC0531521.1"/>
    <property type="molecule type" value="Genomic_DNA"/>
</dbReference>
<dbReference type="EC" id="2.8.1.1" evidence="1"/>
<dbReference type="InterPro" id="IPR051126">
    <property type="entry name" value="Thiosulfate_sulfurtransferase"/>
</dbReference>
<comment type="caution">
    <text evidence="5">The sequence shown here is derived from an EMBL/GenBank/DDBJ whole genome shotgun (WGS) entry which is preliminary data.</text>
</comment>
<proteinExistence type="predicted"/>
<evidence type="ECO:0000313" key="5">
    <source>
        <dbReference type="EMBL" id="MFC0531521.1"/>
    </source>
</evidence>
<dbReference type="RefSeq" id="WP_377256075.1">
    <property type="nucleotide sequence ID" value="NZ_JBHLUH010000060.1"/>
</dbReference>
<dbReference type="InterPro" id="IPR036873">
    <property type="entry name" value="Rhodanese-like_dom_sf"/>
</dbReference>
<dbReference type="GO" id="GO:0016740">
    <property type="term" value="F:transferase activity"/>
    <property type="evidence" value="ECO:0007669"/>
    <property type="project" value="UniProtKB-KW"/>
</dbReference>
<comment type="catalytic activity">
    <reaction evidence="3">
        <text>thiosulfate + hydrogen cyanide = thiocyanate + sulfite + 2 H(+)</text>
        <dbReference type="Rhea" id="RHEA:16881"/>
        <dbReference type="ChEBI" id="CHEBI:15378"/>
        <dbReference type="ChEBI" id="CHEBI:17359"/>
        <dbReference type="ChEBI" id="CHEBI:18022"/>
        <dbReference type="ChEBI" id="CHEBI:18407"/>
        <dbReference type="ChEBI" id="CHEBI:33542"/>
        <dbReference type="EC" id="2.8.1.1"/>
    </reaction>
</comment>
<dbReference type="SUPFAM" id="SSF52821">
    <property type="entry name" value="Rhodanese/Cell cycle control phosphatase"/>
    <property type="match status" value="2"/>
</dbReference>
<evidence type="ECO:0000313" key="6">
    <source>
        <dbReference type="Proteomes" id="UP001589867"/>
    </source>
</evidence>
<feature type="domain" description="Rhodanese" evidence="4">
    <location>
        <begin position="172"/>
        <end position="264"/>
    </location>
</feature>
<keyword evidence="6" id="KW-1185">Reference proteome</keyword>
<dbReference type="InterPro" id="IPR001763">
    <property type="entry name" value="Rhodanese-like_dom"/>
</dbReference>
<evidence type="ECO:0000256" key="3">
    <source>
        <dbReference type="ARBA" id="ARBA00047549"/>
    </source>
</evidence>
<evidence type="ECO:0000259" key="4">
    <source>
        <dbReference type="PROSITE" id="PS50206"/>
    </source>
</evidence>
<dbReference type="Pfam" id="PF00581">
    <property type="entry name" value="Rhodanese"/>
    <property type="match status" value="2"/>
</dbReference>
<sequence>MSTPRDRLLVDVARLAALPRERLVILAAGRRGDFTGETGVVPGAIPVTLEDDLAGEAHGVRGRLPLPEPAALTERLRRWGVHDDSVVVVYAATPTTTPSVATRAWFVLRWAGLPDVRLLDGGADAWRRAGYPLVPPLPLAGAPGTATARPGHLPTLDADEAALAARRGPLYDTRSGDQFALGHIPGAASLPVGQVFRDGRLLPPQELAARVGYTGDDGPPPAAYCGGGVAATGVAFAFATLGVTVPVYVASWSGWTADADRPVATGA</sequence>
<keyword evidence="5" id="KW-0808">Transferase</keyword>
<accession>A0ABV6M9X5</accession>
<name>A0ABV6M9X5_9ACTN</name>